<evidence type="ECO:0000313" key="2">
    <source>
        <dbReference type="Proteomes" id="UP001176517"/>
    </source>
</evidence>
<dbReference type="EC" id="1.14.11.27" evidence="1"/>
<dbReference type="Gene3D" id="2.60.120.650">
    <property type="entry name" value="Cupin"/>
    <property type="match status" value="1"/>
</dbReference>
<dbReference type="AlphaFoldDB" id="A0AAN6GJ20"/>
<proteinExistence type="predicted"/>
<dbReference type="EMBL" id="JAPDMZ010000465">
    <property type="protein sequence ID" value="KAK0542711.1"/>
    <property type="molecule type" value="Genomic_DNA"/>
</dbReference>
<gene>
    <name evidence="1" type="primary">KDM2B</name>
    <name evidence="1" type="ORF">OC846_006656</name>
</gene>
<name>A0AAN6GJ20_9BASI</name>
<dbReference type="Proteomes" id="UP001176517">
    <property type="component" value="Unassembled WGS sequence"/>
</dbReference>
<keyword evidence="1" id="KW-0560">Oxidoreductase</keyword>
<protein>
    <submittedName>
        <fullName evidence="1">Lysine-specific demethylase 2B</fullName>
        <ecNumber evidence="1">1.14.11.27</ecNumber>
    </submittedName>
</protein>
<feature type="non-terminal residue" evidence="1">
    <location>
        <position position="197"/>
    </location>
</feature>
<evidence type="ECO:0000313" key="1">
    <source>
        <dbReference type="EMBL" id="KAK0542711.1"/>
    </source>
</evidence>
<sequence>MIFPSEHGLQRCDPFHAPWRNEHGAPAHGNVLGSFAYCPKGHITDLHQDSLFEGRFFTVLFGRKLFLTWPPSAHNLQVYSEIHGSFSGFALPTLLPRLQNLHMTLCTHGAVGYMPPGTIHAVLNIDTAATFAYDVVHSRMLPDITRLCAWEQDVARHLLVSEDHADTVNSIRREHKDGMKLWTNLALVSDSKDVRDA</sequence>
<dbReference type="GO" id="GO:0140680">
    <property type="term" value="F:histone H3K36me/H3K36me2 demethylase activity"/>
    <property type="evidence" value="ECO:0007669"/>
    <property type="project" value="UniProtKB-EC"/>
</dbReference>
<keyword evidence="2" id="KW-1185">Reference proteome</keyword>
<organism evidence="1 2">
    <name type="scientific">Tilletia horrida</name>
    <dbReference type="NCBI Taxonomy" id="155126"/>
    <lineage>
        <taxon>Eukaryota</taxon>
        <taxon>Fungi</taxon>
        <taxon>Dikarya</taxon>
        <taxon>Basidiomycota</taxon>
        <taxon>Ustilaginomycotina</taxon>
        <taxon>Exobasidiomycetes</taxon>
        <taxon>Tilletiales</taxon>
        <taxon>Tilletiaceae</taxon>
        <taxon>Tilletia</taxon>
    </lineage>
</organism>
<accession>A0AAN6GJ20</accession>
<reference evidence="1" key="1">
    <citation type="journal article" date="2023" name="PhytoFront">
        <title>Draft Genome Resources of Seven Strains of Tilletia horrida, Causal Agent of Kernel Smut of Rice.</title>
        <authorList>
            <person name="Khanal S."/>
            <person name="Antony Babu S."/>
            <person name="Zhou X.G."/>
        </authorList>
    </citation>
    <scope>NUCLEOTIDE SEQUENCE</scope>
    <source>
        <strain evidence="1">TX6</strain>
    </source>
</reference>
<dbReference type="SUPFAM" id="SSF51197">
    <property type="entry name" value="Clavaminate synthase-like"/>
    <property type="match status" value="1"/>
</dbReference>
<comment type="caution">
    <text evidence="1">The sequence shown here is derived from an EMBL/GenBank/DDBJ whole genome shotgun (WGS) entry which is preliminary data.</text>
</comment>